<feature type="compositionally biased region" description="Polar residues" evidence="7">
    <location>
        <begin position="581"/>
        <end position="604"/>
    </location>
</feature>
<dbReference type="InterPro" id="IPR024607">
    <property type="entry name" value="Sulfatase_CS"/>
</dbReference>
<proteinExistence type="inferred from homology"/>
<dbReference type="Pfam" id="PF00884">
    <property type="entry name" value="Sulfatase"/>
    <property type="match status" value="1"/>
</dbReference>
<evidence type="ECO:0000313" key="10">
    <source>
        <dbReference type="RefSeq" id="XP_013889746.1"/>
    </source>
</evidence>
<dbReference type="InterPro" id="IPR047115">
    <property type="entry name" value="ARSB"/>
</dbReference>
<dbReference type="GO" id="GO:0046872">
    <property type="term" value="F:metal ion binding"/>
    <property type="evidence" value="ECO:0007669"/>
    <property type="project" value="UniProtKB-KW"/>
</dbReference>
<evidence type="ECO:0000256" key="4">
    <source>
        <dbReference type="ARBA" id="ARBA00022801"/>
    </source>
</evidence>
<dbReference type="SUPFAM" id="SSF53649">
    <property type="entry name" value="Alkaline phosphatase-like"/>
    <property type="match status" value="1"/>
</dbReference>
<dbReference type="Gene3D" id="3.30.1120.10">
    <property type="match status" value="2"/>
</dbReference>
<protein>
    <submittedName>
        <fullName evidence="10">Arylsulfatase I</fullName>
    </submittedName>
</protein>
<comment type="cofactor">
    <cofactor evidence="1">
        <name>Ca(2+)</name>
        <dbReference type="ChEBI" id="CHEBI:29108"/>
    </cofactor>
</comment>
<dbReference type="GeneID" id="106536931"/>
<evidence type="ECO:0000256" key="3">
    <source>
        <dbReference type="ARBA" id="ARBA00022723"/>
    </source>
</evidence>
<keyword evidence="4" id="KW-0378">Hydrolase</keyword>
<evidence type="ECO:0000256" key="2">
    <source>
        <dbReference type="ARBA" id="ARBA00008779"/>
    </source>
</evidence>
<organism evidence="9 10">
    <name type="scientific">Austrofundulus limnaeus</name>
    <name type="common">Annual killifish</name>
    <dbReference type="NCBI Taxonomy" id="52670"/>
    <lineage>
        <taxon>Eukaryota</taxon>
        <taxon>Metazoa</taxon>
        <taxon>Chordata</taxon>
        <taxon>Craniata</taxon>
        <taxon>Vertebrata</taxon>
        <taxon>Euteleostomi</taxon>
        <taxon>Actinopterygii</taxon>
        <taxon>Neopterygii</taxon>
        <taxon>Teleostei</taxon>
        <taxon>Neoteleostei</taxon>
        <taxon>Acanthomorphata</taxon>
        <taxon>Ovalentaria</taxon>
        <taxon>Atherinomorphae</taxon>
        <taxon>Cyprinodontiformes</taxon>
        <taxon>Rivulidae</taxon>
        <taxon>Austrofundulus</taxon>
    </lineage>
</organism>
<dbReference type="Gene3D" id="3.40.720.10">
    <property type="entry name" value="Alkaline Phosphatase, subunit A"/>
    <property type="match status" value="1"/>
</dbReference>
<dbReference type="OrthoDB" id="103349at2759"/>
<keyword evidence="5" id="KW-0106">Calcium</keyword>
<sequence length="769" mass="86785">MGSWVEDSGWGGIWAAAEEEEEEEEESSSTLLIPHRGVASITMRVACAVLAALTAFSLDFLSAHLIGQQKDQTLGSGDAGRKRRQPHIIFILIDDQGFNDIGYHNPTIKTPTLDKLAAEGVILENYYVQPICTPSRSQLMTGRYQIHTGLQHSIIRPSQPSCLPSNMDTLPQRLREAGYSTHMVGKWHLGFYRKSCLPTRKGFDSFFGSLTGSVDYYSYGSCDGAALCGYDLHDNESVAWGHEGKYSTILFTQRARKILESHDPMKRPLFLLLSLQAVHTPLQPPKSYIYPYRDMTNVDRRKYAAMVSTVDEAVRNLTYDLRKYGFYKNSVIVYSTDNGAQPLIGGSNWPLRGQKGSYWEGGVRGVAFVHSPLLKRRRRVSRDLLHITDWFPTLVGLGGGDISQSRGLDGFDVWPTISEGKACPRQEILHNINPLHRPSISSISWDAKKKKKSAVKKSKKSQIKPKSKQQKRVLTLKQPKKSLFKIKDLKKHLNPAGKTKPSPKLKPKPKPKAQARHQDQLHYGPKIQSSGSSSVSGSPRQKPRTKSKRTTFQNQNLSQSRQTQTKSKTKTLKSKSRQTLIQNHNTSQSRTSKSQSGLGSAPSSVWDTSVQAAIRVGDWKLLTGDPGHGDWIPLQVLPTLLGRWWNLERSLSPSKTTWLFNITADPYERQDLAERRPDVVQRLLARLAYYNQTAVPVHFPPDDPRADPRRHAGAWVPWAEEEEEEEGRHRCVYKKGLSEKKRRKKGRCPLCKLKAHFLKLNTEMMSNRI</sequence>
<evidence type="ECO:0000256" key="6">
    <source>
        <dbReference type="ARBA" id="ARBA00023180"/>
    </source>
</evidence>
<feature type="region of interest" description="Disordered" evidence="7">
    <location>
        <begin position="439"/>
        <end position="604"/>
    </location>
</feature>
<keyword evidence="6" id="KW-0325">Glycoprotein</keyword>
<dbReference type="GO" id="GO:0008484">
    <property type="term" value="F:sulfuric ester hydrolase activity"/>
    <property type="evidence" value="ECO:0007669"/>
    <property type="project" value="InterPro"/>
</dbReference>
<name>A0A2I4DBY0_AUSLI</name>
<feature type="compositionally biased region" description="Low complexity" evidence="7">
    <location>
        <begin position="557"/>
        <end position="566"/>
    </location>
</feature>
<dbReference type="Proteomes" id="UP000192220">
    <property type="component" value="Unplaced"/>
</dbReference>
<dbReference type="PROSITE" id="PS00523">
    <property type="entry name" value="SULFATASE_1"/>
    <property type="match status" value="1"/>
</dbReference>
<feature type="compositionally biased region" description="Low complexity" evidence="7">
    <location>
        <begin position="529"/>
        <end position="538"/>
    </location>
</feature>
<evidence type="ECO:0000256" key="7">
    <source>
        <dbReference type="SAM" id="MobiDB-lite"/>
    </source>
</evidence>
<dbReference type="CDD" id="cd16029">
    <property type="entry name" value="4-S"/>
    <property type="match status" value="1"/>
</dbReference>
<feature type="compositionally biased region" description="Basic residues" evidence="7">
    <location>
        <begin position="567"/>
        <end position="576"/>
    </location>
</feature>
<dbReference type="FunFam" id="3.40.720.10:FF:000007">
    <property type="entry name" value="Arylsulfatase family, member J"/>
    <property type="match status" value="1"/>
</dbReference>
<dbReference type="InterPro" id="IPR000917">
    <property type="entry name" value="Sulfatase_N"/>
</dbReference>
<dbReference type="InterPro" id="IPR017850">
    <property type="entry name" value="Alkaline_phosphatase_core_sf"/>
</dbReference>
<comment type="similarity">
    <text evidence="2">Belongs to the sulfatase family.</text>
</comment>
<dbReference type="InParanoid" id="A0A2I4DBY0"/>
<dbReference type="PROSITE" id="PS00149">
    <property type="entry name" value="SULFATASE_2"/>
    <property type="match status" value="1"/>
</dbReference>
<evidence type="ECO:0000259" key="8">
    <source>
        <dbReference type="Pfam" id="PF00884"/>
    </source>
</evidence>
<dbReference type="RefSeq" id="XP_013889746.1">
    <property type="nucleotide sequence ID" value="XM_014034292.1"/>
</dbReference>
<keyword evidence="9" id="KW-1185">Reference proteome</keyword>
<dbReference type="AlphaFoldDB" id="A0A2I4DBY0"/>
<feature type="domain" description="Sulfatase N-terminal" evidence="8">
    <location>
        <begin position="86"/>
        <end position="399"/>
    </location>
</feature>
<accession>A0A2I4DBY0</accession>
<feature type="compositionally biased region" description="Basic residues" evidence="7">
    <location>
        <begin position="448"/>
        <end position="471"/>
    </location>
</feature>
<feature type="compositionally biased region" description="Basic residues" evidence="7">
    <location>
        <begin position="478"/>
        <end position="493"/>
    </location>
</feature>
<dbReference type="KEGG" id="alim:106536931"/>
<reference evidence="10" key="1">
    <citation type="submission" date="2025-08" db="UniProtKB">
        <authorList>
            <consortium name="RefSeq"/>
        </authorList>
    </citation>
    <scope>IDENTIFICATION</scope>
</reference>
<evidence type="ECO:0000256" key="5">
    <source>
        <dbReference type="ARBA" id="ARBA00022837"/>
    </source>
</evidence>
<evidence type="ECO:0000256" key="1">
    <source>
        <dbReference type="ARBA" id="ARBA00001913"/>
    </source>
</evidence>
<gene>
    <name evidence="10" type="primary">LOC106536931</name>
</gene>
<dbReference type="PANTHER" id="PTHR10342">
    <property type="entry name" value="ARYLSULFATASE"/>
    <property type="match status" value="1"/>
</dbReference>
<keyword evidence="3" id="KW-0479">Metal-binding</keyword>
<evidence type="ECO:0000313" key="9">
    <source>
        <dbReference type="Proteomes" id="UP000192220"/>
    </source>
</evidence>
<feature type="compositionally biased region" description="Basic residues" evidence="7">
    <location>
        <begin position="501"/>
        <end position="515"/>
    </location>
</feature>
<dbReference type="STRING" id="52670.A0A2I4DBY0"/>
<dbReference type="PANTHER" id="PTHR10342:SF68">
    <property type="entry name" value="ARYLSULFATASE I"/>
    <property type="match status" value="1"/>
</dbReference>